<protein>
    <submittedName>
        <fullName evidence="1">Uncharacterized protein</fullName>
    </submittedName>
</protein>
<accession>A0A8T0XAN6</accession>
<dbReference type="Proteomes" id="UP000823388">
    <property type="component" value="Chromosome 1K"/>
</dbReference>
<gene>
    <name evidence="1" type="ORF">PVAP13_1KG212100</name>
</gene>
<comment type="caution">
    <text evidence="1">The sequence shown here is derived from an EMBL/GenBank/DDBJ whole genome shotgun (WGS) entry which is preliminary data.</text>
</comment>
<dbReference type="EMBL" id="CM029037">
    <property type="protein sequence ID" value="KAG2658622.1"/>
    <property type="molecule type" value="Genomic_DNA"/>
</dbReference>
<name>A0A8T0XAN6_PANVG</name>
<organism evidence="1 2">
    <name type="scientific">Panicum virgatum</name>
    <name type="common">Blackwell switchgrass</name>
    <dbReference type="NCBI Taxonomy" id="38727"/>
    <lineage>
        <taxon>Eukaryota</taxon>
        <taxon>Viridiplantae</taxon>
        <taxon>Streptophyta</taxon>
        <taxon>Embryophyta</taxon>
        <taxon>Tracheophyta</taxon>
        <taxon>Spermatophyta</taxon>
        <taxon>Magnoliopsida</taxon>
        <taxon>Liliopsida</taxon>
        <taxon>Poales</taxon>
        <taxon>Poaceae</taxon>
        <taxon>PACMAD clade</taxon>
        <taxon>Panicoideae</taxon>
        <taxon>Panicodae</taxon>
        <taxon>Paniceae</taxon>
        <taxon>Panicinae</taxon>
        <taxon>Panicum</taxon>
        <taxon>Panicum sect. Hiantes</taxon>
    </lineage>
</organism>
<sequence length="86" mass="9386">MEQDESSIGYLGLPSKDYGAESYLAEQNSSSIGKLHQAPSSSVWVLTIEKVSKKKKKHKCCVTCDLDDHKMPACVANIVGISDTRV</sequence>
<reference evidence="1" key="1">
    <citation type="submission" date="2020-05" db="EMBL/GenBank/DDBJ databases">
        <title>WGS assembly of Panicum virgatum.</title>
        <authorList>
            <person name="Lovell J.T."/>
            <person name="Jenkins J."/>
            <person name="Shu S."/>
            <person name="Juenger T.E."/>
            <person name="Schmutz J."/>
        </authorList>
    </citation>
    <scope>NUCLEOTIDE SEQUENCE</scope>
    <source>
        <strain evidence="1">AP13</strain>
    </source>
</reference>
<evidence type="ECO:0000313" key="1">
    <source>
        <dbReference type="EMBL" id="KAG2658622.1"/>
    </source>
</evidence>
<keyword evidence="2" id="KW-1185">Reference proteome</keyword>
<proteinExistence type="predicted"/>
<dbReference type="AlphaFoldDB" id="A0A8T0XAN6"/>
<evidence type="ECO:0000313" key="2">
    <source>
        <dbReference type="Proteomes" id="UP000823388"/>
    </source>
</evidence>